<accession>A0A0F5IQX3</accession>
<dbReference type="RefSeq" id="WP_242507809.1">
    <property type="nucleotide sequence ID" value="NZ_KQ033913.1"/>
</dbReference>
<keyword evidence="1" id="KW-0732">Signal</keyword>
<feature type="signal peptide" evidence="1">
    <location>
        <begin position="1"/>
        <end position="20"/>
    </location>
</feature>
<reference evidence="2 3" key="1">
    <citation type="submission" date="2013-04" db="EMBL/GenBank/DDBJ databases">
        <title>The Genome Sequence of Parabacteroides goldsteinii DSM 19448.</title>
        <authorList>
            <consortium name="The Broad Institute Genomics Platform"/>
            <person name="Earl A."/>
            <person name="Ward D."/>
            <person name="Feldgarden M."/>
            <person name="Gevers D."/>
            <person name="Martens E."/>
            <person name="Sakamoto M."/>
            <person name="Benno Y."/>
            <person name="Song Y."/>
            <person name="Liu C."/>
            <person name="Lee J."/>
            <person name="Bolanos M."/>
            <person name="Vaisanen M.L."/>
            <person name="Finegold S.M."/>
            <person name="Walker B."/>
            <person name="Young S."/>
            <person name="Zeng Q."/>
            <person name="Gargeya S."/>
            <person name="Fitzgerald M."/>
            <person name="Haas B."/>
            <person name="Abouelleil A."/>
            <person name="Allen A.W."/>
            <person name="Alvarado L."/>
            <person name="Arachchi H.M."/>
            <person name="Berlin A.M."/>
            <person name="Chapman S.B."/>
            <person name="Gainer-Dewar J."/>
            <person name="Goldberg J."/>
            <person name="Griggs A."/>
            <person name="Gujja S."/>
            <person name="Hansen M."/>
            <person name="Howarth C."/>
            <person name="Imamovic A."/>
            <person name="Ireland A."/>
            <person name="Larimer J."/>
            <person name="McCowan C."/>
            <person name="Murphy C."/>
            <person name="Pearson M."/>
            <person name="Poon T.W."/>
            <person name="Priest M."/>
            <person name="Roberts A."/>
            <person name="Saif S."/>
            <person name="Shea T."/>
            <person name="Sisk P."/>
            <person name="Sykes S."/>
            <person name="Wortman J."/>
            <person name="Nusbaum C."/>
            <person name="Birren B."/>
        </authorList>
    </citation>
    <scope>NUCLEOTIDE SEQUENCE [LARGE SCALE GENOMIC DNA]</scope>
    <source>
        <strain evidence="2 3">DSM 19448</strain>
    </source>
</reference>
<dbReference type="HOGENOM" id="CLU_107506_1_0_10"/>
<organism evidence="2 3">
    <name type="scientific">Parabacteroides goldsteinii DSM 19448 = WAL 12034</name>
    <dbReference type="NCBI Taxonomy" id="927665"/>
    <lineage>
        <taxon>Bacteria</taxon>
        <taxon>Pseudomonadati</taxon>
        <taxon>Bacteroidota</taxon>
        <taxon>Bacteroidia</taxon>
        <taxon>Bacteroidales</taxon>
        <taxon>Tannerellaceae</taxon>
        <taxon>Parabacteroides</taxon>
    </lineage>
</organism>
<protein>
    <submittedName>
        <fullName evidence="2">Uncharacterized protein</fullName>
    </submittedName>
</protein>
<evidence type="ECO:0000313" key="2">
    <source>
        <dbReference type="EMBL" id="KKB47979.1"/>
    </source>
</evidence>
<proteinExistence type="predicted"/>
<dbReference type="EMBL" id="AQHV01000024">
    <property type="protein sequence ID" value="KKB47979.1"/>
    <property type="molecule type" value="Genomic_DNA"/>
</dbReference>
<evidence type="ECO:0000256" key="1">
    <source>
        <dbReference type="SAM" id="SignalP"/>
    </source>
</evidence>
<dbReference type="AlphaFoldDB" id="A0A0F5IQX3"/>
<comment type="caution">
    <text evidence="2">The sequence shown here is derived from an EMBL/GenBank/DDBJ whole genome shotgun (WGS) entry which is preliminary data.</text>
</comment>
<name>A0A0F5IQX3_9BACT</name>
<evidence type="ECO:0000313" key="3">
    <source>
        <dbReference type="Proteomes" id="UP000033047"/>
    </source>
</evidence>
<gene>
    <name evidence="2" type="ORF">HMPREF1535_04395</name>
</gene>
<dbReference type="PATRIC" id="fig|927665.4.peg.4513"/>
<sequence length="223" mass="25431">MKTHILLICLCLGSILPLSAQQFKRIFLFDDFMKAQIAFRNKAISFVTLNYDASNKIMLFQQEEDMMEITNTALIDTITVGRRKLVPATKGFHEVVHLDNGIVYIDWLLKDVNIGSKGALGSVTQGSVHNLQMSDLGLNGTEMYTPYASQKIGSTDVYRRKNDNTYYIKIDNKSVKIKSIKQLIKLYPNHKDKIEAYIKQEDIQMKDVSKVLMLLNYCLGLQP</sequence>
<dbReference type="Proteomes" id="UP000033047">
    <property type="component" value="Unassembled WGS sequence"/>
</dbReference>
<feature type="chain" id="PRO_5002488319" evidence="1">
    <location>
        <begin position="21"/>
        <end position="223"/>
    </location>
</feature>
<dbReference type="STRING" id="927665.HMPREF1535_04395"/>